<evidence type="ECO:0000256" key="11">
    <source>
        <dbReference type="ARBA" id="ARBA00048679"/>
    </source>
</evidence>
<dbReference type="InterPro" id="IPR017441">
    <property type="entry name" value="Protein_kinase_ATP_BS"/>
</dbReference>
<dbReference type="FunFam" id="1.10.510.10:FF:001023">
    <property type="entry name" value="Os07g0541700 protein"/>
    <property type="match status" value="1"/>
</dbReference>
<keyword evidence="13" id="KW-0812">Transmembrane</keyword>
<keyword evidence="3" id="KW-0723">Serine/threonine-protein kinase</keyword>
<keyword evidence="5 12" id="KW-0547">Nucleotide-binding</keyword>
<evidence type="ECO:0000256" key="7">
    <source>
        <dbReference type="ARBA" id="ARBA00022840"/>
    </source>
</evidence>
<sequence length="505" mass="56263">MAMKMKMNTLISTMLLTVSVCLRMPFSGADPYITTVWRGCGISEYRNGSAFQSNLNQVLESLVSNVYPNGFNQSSVVDDGQSSNSTVYGLLQCRGDLNSSDCEQCASTAKARLVDGCRNTSGFIQLDGCFLRYDNHYFYGNYSESAESVVLCNTGTRSQPQQFTNTIKALLLNIANKAAQSPELFAADSATAPYNSTEYIYSIAQCWRDLSPTDCGSCLSFALSEISRCQTGAIGSNFGSMNCYLRSEVYPFFNSALGSGGKRSKKVLIITLAVVAATVGLITAIGIWKWIFFSRRKLWEQISRTRGEEGEINLSSNIANPELIFKYNILKEATFNFKAENKLGEGGFGSVFKGVLPDGREIAVKRLSIGSRQGDVEFFNEANLISRVQHRNLVKLLGCSVENSERLLVYEYLQNSSLDKIIFDITKRHLLDWRERYEIIVGTARGLAYLHEESEIRIIHRDIKASNILLDNKYRPKIADFGLARLFAEDKSHVSTRVAGTLRTR</sequence>
<keyword evidence="13" id="KW-1133">Transmembrane helix</keyword>
<dbReference type="CDD" id="cd23509">
    <property type="entry name" value="Gnk2-like"/>
    <property type="match status" value="2"/>
</dbReference>
<evidence type="ECO:0000313" key="17">
    <source>
        <dbReference type="EMBL" id="ABR16525.1"/>
    </source>
</evidence>
<evidence type="ECO:0000259" key="16">
    <source>
        <dbReference type="PROSITE" id="PS51473"/>
    </source>
</evidence>
<dbReference type="EC" id="2.7.11.1" evidence="2"/>
<evidence type="ECO:0000256" key="2">
    <source>
        <dbReference type="ARBA" id="ARBA00012513"/>
    </source>
</evidence>
<dbReference type="PROSITE" id="PS51473">
    <property type="entry name" value="GNK2"/>
    <property type="match status" value="2"/>
</dbReference>
<feature type="domain" description="Gnk2-homologous" evidence="16">
    <location>
        <begin position="145"/>
        <end position="252"/>
    </location>
</feature>
<dbReference type="GO" id="GO:0004674">
    <property type="term" value="F:protein serine/threonine kinase activity"/>
    <property type="evidence" value="ECO:0007669"/>
    <property type="project" value="UniProtKB-KW"/>
</dbReference>
<dbReference type="InterPro" id="IPR000719">
    <property type="entry name" value="Prot_kinase_dom"/>
</dbReference>
<evidence type="ECO:0000256" key="13">
    <source>
        <dbReference type="SAM" id="Phobius"/>
    </source>
</evidence>
<dbReference type="Gene3D" id="1.10.510.10">
    <property type="entry name" value="Transferase(Phosphotransferase) domain 1"/>
    <property type="match status" value="1"/>
</dbReference>
<dbReference type="Pfam" id="PF00069">
    <property type="entry name" value="Pkinase"/>
    <property type="match status" value="1"/>
</dbReference>
<comment type="function">
    <text evidence="1">Exerts antifungal activity through its carbohydrate-binding specificity.</text>
</comment>
<feature type="signal peptide" evidence="14">
    <location>
        <begin position="1"/>
        <end position="29"/>
    </location>
</feature>
<evidence type="ECO:0000256" key="8">
    <source>
        <dbReference type="ARBA" id="ARBA00023170"/>
    </source>
</evidence>
<dbReference type="InterPro" id="IPR008271">
    <property type="entry name" value="Ser/Thr_kinase_AS"/>
</dbReference>
<evidence type="ECO:0000256" key="1">
    <source>
        <dbReference type="ARBA" id="ARBA00002571"/>
    </source>
</evidence>
<dbReference type="InterPro" id="IPR002902">
    <property type="entry name" value="GNK2"/>
</dbReference>
<proteinExistence type="evidence at transcript level"/>
<dbReference type="FunFam" id="3.30.200.20:FF:000177">
    <property type="entry name" value="Cysteine-rich receptor-like protein kinase 2"/>
    <property type="match status" value="1"/>
</dbReference>
<organism evidence="17">
    <name type="scientific">Picea sitchensis</name>
    <name type="common">Sitka spruce</name>
    <name type="synonym">Pinus sitchensis</name>
    <dbReference type="NCBI Taxonomy" id="3332"/>
    <lineage>
        <taxon>Eukaryota</taxon>
        <taxon>Viridiplantae</taxon>
        <taxon>Streptophyta</taxon>
        <taxon>Embryophyta</taxon>
        <taxon>Tracheophyta</taxon>
        <taxon>Spermatophyta</taxon>
        <taxon>Pinopsida</taxon>
        <taxon>Pinidae</taxon>
        <taxon>Conifers I</taxon>
        <taxon>Pinales</taxon>
        <taxon>Pinaceae</taxon>
        <taxon>Picea</taxon>
    </lineage>
</organism>
<evidence type="ECO:0000256" key="6">
    <source>
        <dbReference type="ARBA" id="ARBA00022777"/>
    </source>
</evidence>
<dbReference type="PROSITE" id="PS00108">
    <property type="entry name" value="PROTEIN_KINASE_ST"/>
    <property type="match status" value="1"/>
</dbReference>
<dbReference type="PROSITE" id="PS00107">
    <property type="entry name" value="PROTEIN_KINASE_ATP"/>
    <property type="match status" value="1"/>
</dbReference>
<keyword evidence="9" id="KW-0325">Glycoprotein</keyword>
<evidence type="ECO:0000259" key="15">
    <source>
        <dbReference type="PROSITE" id="PS50011"/>
    </source>
</evidence>
<dbReference type="GO" id="GO:0005524">
    <property type="term" value="F:ATP binding"/>
    <property type="evidence" value="ECO:0007669"/>
    <property type="project" value="UniProtKB-UniRule"/>
</dbReference>
<keyword evidence="6" id="KW-0418">Kinase</keyword>
<feature type="chain" id="PRO_5002877279" description="non-specific serine/threonine protein kinase" evidence="14">
    <location>
        <begin position="30"/>
        <end position="505"/>
    </location>
</feature>
<evidence type="ECO:0000256" key="4">
    <source>
        <dbReference type="ARBA" id="ARBA00022679"/>
    </source>
</evidence>
<reference evidence="17" key="1">
    <citation type="submission" date="2007-06" db="EMBL/GenBank/DDBJ databases">
        <title>Full length cDNA sequences from Sitka Spruce (Picea sitchensis).</title>
        <authorList>
            <person name="Ralph S.G."/>
            <person name="Chun H.E."/>
            <person name="Liao N."/>
            <person name="Ali J."/>
            <person name="Reid K."/>
            <person name="Kolosova N."/>
            <person name="Cooper N."/>
            <person name="Cullis C."/>
            <person name="Jancsik S."/>
            <person name="Moore R."/>
            <person name="Mayo M."/>
            <person name="Wagner S."/>
            <person name="Holt R.A."/>
            <person name="Jones S.J.M."/>
            <person name="Marra M.A."/>
            <person name="Ritland C.E."/>
            <person name="Ritland K."/>
            <person name="Bohlmann J."/>
        </authorList>
    </citation>
    <scope>NUCLEOTIDE SEQUENCE</scope>
    <source>
        <tissue evidence="17">Green portion of the leader tissue</tissue>
    </source>
</reference>
<keyword evidence="4" id="KW-0808">Transferase</keyword>
<feature type="binding site" evidence="12">
    <location>
        <position position="365"/>
    </location>
    <ligand>
        <name>ATP</name>
        <dbReference type="ChEBI" id="CHEBI:30616"/>
    </ligand>
</feature>
<keyword evidence="13" id="KW-0472">Membrane</keyword>
<dbReference type="InterPro" id="IPR052059">
    <property type="entry name" value="CR_Ser/Thr_kinase"/>
</dbReference>
<evidence type="ECO:0000256" key="5">
    <source>
        <dbReference type="ARBA" id="ARBA00022741"/>
    </source>
</evidence>
<dbReference type="Gene3D" id="3.30.430.20">
    <property type="entry name" value="Gnk2 domain, C-X8-C-X2-C motif"/>
    <property type="match status" value="2"/>
</dbReference>
<feature type="domain" description="Gnk2-homologous" evidence="16">
    <location>
        <begin position="33"/>
        <end position="138"/>
    </location>
</feature>
<comment type="catalytic activity">
    <reaction evidence="11">
        <text>L-seryl-[protein] + ATP = O-phospho-L-seryl-[protein] + ADP + H(+)</text>
        <dbReference type="Rhea" id="RHEA:17989"/>
        <dbReference type="Rhea" id="RHEA-COMP:9863"/>
        <dbReference type="Rhea" id="RHEA-COMP:11604"/>
        <dbReference type="ChEBI" id="CHEBI:15378"/>
        <dbReference type="ChEBI" id="CHEBI:29999"/>
        <dbReference type="ChEBI" id="CHEBI:30616"/>
        <dbReference type="ChEBI" id="CHEBI:83421"/>
        <dbReference type="ChEBI" id="CHEBI:456216"/>
        <dbReference type="EC" id="2.7.11.1"/>
    </reaction>
</comment>
<dbReference type="InterPro" id="IPR011009">
    <property type="entry name" value="Kinase-like_dom_sf"/>
</dbReference>
<accession>B8LLJ5</accession>
<feature type="domain" description="Protein kinase" evidence="15">
    <location>
        <begin position="337"/>
        <end position="505"/>
    </location>
</feature>
<evidence type="ECO:0000256" key="12">
    <source>
        <dbReference type="PROSITE-ProRule" id="PRU10141"/>
    </source>
</evidence>
<name>B8LLJ5_PICSI</name>
<evidence type="ECO:0000256" key="3">
    <source>
        <dbReference type="ARBA" id="ARBA00022527"/>
    </source>
</evidence>
<comment type="catalytic activity">
    <reaction evidence="10">
        <text>L-threonyl-[protein] + ATP = O-phospho-L-threonyl-[protein] + ADP + H(+)</text>
        <dbReference type="Rhea" id="RHEA:46608"/>
        <dbReference type="Rhea" id="RHEA-COMP:11060"/>
        <dbReference type="Rhea" id="RHEA-COMP:11605"/>
        <dbReference type="ChEBI" id="CHEBI:15378"/>
        <dbReference type="ChEBI" id="CHEBI:30013"/>
        <dbReference type="ChEBI" id="CHEBI:30616"/>
        <dbReference type="ChEBI" id="CHEBI:61977"/>
        <dbReference type="ChEBI" id="CHEBI:456216"/>
        <dbReference type="EC" id="2.7.11.1"/>
    </reaction>
</comment>
<dbReference type="SMART" id="SM00220">
    <property type="entry name" value="S_TKc"/>
    <property type="match status" value="1"/>
</dbReference>
<feature type="transmembrane region" description="Helical" evidence="13">
    <location>
        <begin position="267"/>
        <end position="288"/>
    </location>
</feature>
<evidence type="ECO:0000256" key="10">
    <source>
        <dbReference type="ARBA" id="ARBA00047899"/>
    </source>
</evidence>
<dbReference type="PANTHER" id="PTHR47973">
    <property type="entry name" value="CYSTEINE-RICH RECEPTOR-LIKE PROTEIN KINASE 3"/>
    <property type="match status" value="1"/>
</dbReference>
<keyword evidence="8" id="KW-0675">Receptor</keyword>
<protein>
    <recommendedName>
        <fullName evidence="2">non-specific serine/threonine protein kinase</fullName>
        <ecNumber evidence="2">2.7.11.1</ecNumber>
    </recommendedName>
</protein>
<dbReference type="EMBL" id="EF676637">
    <property type="protein sequence ID" value="ABR16525.1"/>
    <property type="molecule type" value="mRNA"/>
</dbReference>
<dbReference type="Pfam" id="PF01657">
    <property type="entry name" value="Stress-antifung"/>
    <property type="match status" value="2"/>
</dbReference>
<dbReference type="SUPFAM" id="SSF56112">
    <property type="entry name" value="Protein kinase-like (PK-like)"/>
    <property type="match status" value="1"/>
</dbReference>
<evidence type="ECO:0000256" key="9">
    <source>
        <dbReference type="ARBA" id="ARBA00023180"/>
    </source>
</evidence>
<evidence type="ECO:0000256" key="14">
    <source>
        <dbReference type="SAM" id="SignalP"/>
    </source>
</evidence>
<keyword evidence="14" id="KW-0732">Signal</keyword>
<keyword evidence="7 12" id="KW-0067">ATP-binding</keyword>
<dbReference type="InterPro" id="IPR038408">
    <property type="entry name" value="GNK2_sf"/>
</dbReference>
<dbReference type="AlphaFoldDB" id="B8LLJ5"/>
<dbReference type="Gene3D" id="3.30.200.20">
    <property type="entry name" value="Phosphorylase Kinase, domain 1"/>
    <property type="match status" value="1"/>
</dbReference>
<dbReference type="PROSITE" id="PS50011">
    <property type="entry name" value="PROTEIN_KINASE_DOM"/>
    <property type="match status" value="1"/>
</dbReference>